<organism evidence="2 3">
    <name type="scientific">Nitrospira defluvii</name>
    <dbReference type="NCBI Taxonomy" id="330214"/>
    <lineage>
        <taxon>Bacteria</taxon>
        <taxon>Pseudomonadati</taxon>
        <taxon>Nitrospirota</taxon>
        <taxon>Nitrospiria</taxon>
        <taxon>Nitrospirales</taxon>
        <taxon>Nitrospiraceae</taxon>
        <taxon>Nitrospira</taxon>
    </lineage>
</organism>
<dbReference type="Proteomes" id="UP000675880">
    <property type="component" value="Unassembled WGS sequence"/>
</dbReference>
<accession>A0ABM8QNR7</accession>
<protein>
    <submittedName>
        <fullName evidence="2">PINc domain-containing protein</fullName>
    </submittedName>
</protein>
<comment type="caution">
    <text evidence="2">The sequence shown here is derived from an EMBL/GenBank/DDBJ whole genome shotgun (WGS) entry which is preliminary data.</text>
</comment>
<name>A0ABM8QNR7_9BACT</name>
<evidence type="ECO:0000313" key="3">
    <source>
        <dbReference type="Proteomes" id="UP000675880"/>
    </source>
</evidence>
<evidence type="ECO:0000313" key="2">
    <source>
        <dbReference type="EMBL" id="CAE6707143.1"/>
    </source>
</evidence>
<dbReference type="EMBL" id="CAJNBJ010000001">
    <property type="protein sequence ID" value="CAE6707143.1"/>
    <property type="molecule type" value="Genomic_DNA"/>
</dbReference>
<dbReference type="SUPFAM" id="SSF88723">
    <property type="entry name" value="PIN domain-like"/>
    <property type="match status" value="1"/>
</dbReference>
<evidence type="ECO:0000259" key="1">
    <source>
        <dbReference type="Pfam" id="PF13470"/>
    </source>
</evidence>
<sequence>MRVVLDTNIFVSGLLSAAGPPARIIQAVLQRRLISVMSPETFAELEAVLRRPKLQRAFTRAGVNITSFLTTIQAEVQFVDPHPTNTPLRDAHDRPFLDLMATTPPPKYFVTGDKDFEASHYSGVPVISAAEFARLLAQR</sequence>
<feature type="domain" description="PIN" evidence="1">
    <location>
        <begin position="2"/>
        <end position="114"/>
    </location>
</feature>
<proteinExistence type="predicted"/>
<dbReference type="PANTHER" id="PTHR34610">
    <property type="entry name" value="SSL7007 PROTEIN"/>
    <property type="match status" value="1"/>
</dbReference>
<dbReference type="InterPro" id="IPR002850">
    <property type="entry name" value="PIN_toxin-like"/>
</dbReference>
<dbReference type="Pfam" id="PF13470">
    <property type="entry name" value="PIN_3"/>
    <property type="match status" value="1"/>
</dbReference>
<dbReference type="InterPro" id="IPR029060">
    <property type="entry name" value="PIN-like_dom_sf"/>
</dbReference>
<dbReference type="InterPro" id="IPR002716">
    <property type="entry name" value="PIN_dom"/>
</dbReference>
<reference evidence="2 3" key="1">
    <citation type="submission" date="2021-02" db="EMBL/GenBank/DDBJ databases">
        <authorList>
            <person name="Han P."/>
        </authorList>
    </citation>
    <scope>NUCLEOTIDE SEQUENCE [LARGE SCALE GENOMIC DNA]</scope>
    <source>
        <strain evidence="2">Candidatus Nitrospira sp. ZN2</strain>
    </source>
</reference>
<keyword evidence="3" id="KW-1185">Reference proteome</keyword>
<dbReference type="NCBIfam" id="TIGR00305">
    <property type="entry name" value="putative toxin-antitoxin system toxin component, PIN family"/>
    <property type="match status" value="1"/>
</dbReference>
<dbReference type="PANTHER" id="PTHR34610:SF4">
    <property type="entry name" value="SLL8027 PROTEIN"/>
    <property type="match status" value="1"/>
</dbReference>
<gene>
    <name evidence="2" type="ORF">NSPZN2_11033</name>
</gene>